<dbReference type="Proteomes" id="UP000267029">
    <property type="component" value="Unassembled WGS sequence"/>
</dbReference>
<evidence type="ECO:0000313" key="3">
    <source>
        <dbReference type="WBParaSite" id="MCOS_0000627801-mRNA-1"/>
    </source>
</evidence>
<sequence>MPLCDKVEANFLEKNITASEALKQYHERARNRAPVLGSFSASTHMESPSVLSPKLSCQQVEWDFGANENVCETRELILLSEECSHVCGAFFEEAETCCGSFLPRGGMTLALTALWRVNVSELFKAPTHGLFSSHQEN</sequence>
<reference evidence="1 2" key="2">
    <citation type="submission" date="2018-10" db="EMBL/GenBank/DDBJ databases">
        <authorList>
            <consortium name="Pathogen Informatics"/>
        </authorList>
    </citation>
    <scope>NUCLEOTIDE SEQUENCE [LARGE SCALE GENOMIC DNA]</scope>
</reference>
<accession>A0A0R3UGD6</accession>
<reference evidence="3" key="1">
    <citation type="submission" date="2017-02" db="UniProtKB">
        <authorList>
            <consortium name="WormBaseParasite"/>
        </authorList>
    </citation>
    <scope>IDENTIFICATION</scope>
</reference>
<dbReference type="EMBL" id="UXSR01005248">
    <property type="protein sequence ID" value="VDD80276.1"/>
    <property type="molecule type" value="Genomic_DNA"/>
</dbReference>
<evidence type="ECO:0000313" key="1">
    <source>
        <dbReference type="EMBL" id="VDD80276.1"/>
    </source>
</evidence>
<name>A0A0R3UGD6_MESCO</name>
<protein>
    <submittedName>
        <fullName evidence="1 3">Uncharacterized protein</fullName>
    </submittedName>
</protein>
<keyword evidence="2" id="KW-1185">Reference proteome</keyword>
<proteinExistence type="predicted"/>
<organism evidence="3">
    <name type="scientific">Mesocestoides corti</name>
    <name type="common">Flatworm</name>
    <dbReference type="NCBI Taxonomy" id="53468"/>
    <lineage>
        <taxon>Eukaryota</taxon>
        <taxon>Metazoa</taxon>
        <taxon>Spiralia</taxon>
        <taxon>Lophotrochozoa</taxon>
        <taxon>Platyhelminthes</taxon>
        <taxon>Cestoda</taxon>
        <taxon>Eucestoda</taxon>
        <taxon>Cyclophyllidea</taxon>
        <taxon>Mesocestoididae</taxon>
        <taxon>Mesocestoides</taxon>
    </lineage>
</organism>
<dbReference type="AlphaFoldDB" id="A0A0R3UGD6"/>
<dbReference type="WBParaSite" id="MCOS_0000627801-mRNA-1">
    <property type="protein sequence ID" value="MCOS_0000627801-mRNA-1"/>
    <property type="gene ID" value="MCOS_0000627801"/>
</dbReference>
<gene>
    <name evidence="1" type="ORF">MCOS_LOCUS6279</name>
</gene>
<evidence type="ECO:0000313" key="2">
    <source>
        <dbReference type="Proteomes" id="UP000267029"/>
    </source>
</evidence>